<keyword evidence="2" id="KW-0031">Aminopeptidase</keyword>
<dbReference type="GO" id="GO:0046872">
    <property type="term" value="F:metal ion binding"/>
    <property type="evidence" value="ECO:0007669"/>
    <property type="project" value="UniProtKB-KW"/>
</dbReference>
<dbReference type="SUPFAM" id="SSF144052">
    <property type="entry name" value="Thermophilic metalloprotease-like"/>
    <property type="match status" value="1"/>
</dbReference>
<keyword evidence="2" id="KW-0378">Hydrolase</keyword>
<dbReference type="GO" id="GO:0006508">
    <property type="term" value="P:proteolysis"/>
    <property type="evidence" value="ECO:0007669"/>
    <property type="project" value="InterPro"/>
</dbReference>
<proteinExistence type="predicted"/>
<dbReference type="Proteomes" id="UP000294581">
    <property type="component" value="Unassembled WGS sequence"/>
</dbReference>
<comment type="caution">
    <text evidence="2">The sequence shown here is derived from an EMBL/GenBank/DDBJ whole genome shotgun (WGS) entry which is preliminary data.</text>
</comment>
<keyword evidence="3" id="KW-1185">Reference proteome</keyword>
<dbReference type="GO" id="GO:0004177">
    <property type="term" value="F:aminopeptidase activity"/>
    <property type="evidence" value="ECO:0007669"/>
    <property type="project" value="UniProtKB-KW"/>
</dbReference>
<evidence type="ECO:0000256" key="1">
    <source>
        <dbReference type="ARBA" id="ARBA00022723"/>
    </source>
</evidence>
<protein>
    <submittedName>
        <fullName evidence="2">Leucyl aminopeptidase (Aminopeptidase T)</fullName>
    </submittedName>
</protein>
<accession>A0A4R8LR70</accession>
<gene>
    <name evidence="2" type="ORF">C7445_103114</name>
</gene>
<keyword evidence="1" id="KW-0479">Metal-binding</keyword>
<dbReference type="Pfam" id="PF26233">
    <property type="entry name" value="NicX"/>
    <property type="match status" value="1"/>
</dbReference>
<reference evidence="2 3" key="1">
    <citation type="submission" date="2019-03" db="EMBL/GenBank/DDBJ databases">
        <title>Genomic Encyclopedia of Type Strains, Phase IV (KMG-IV): sequencing the most valuable type-strain genomes for metagenomic binning, comparative biology and taxonomic classification.</title>
        <authorList>
            <person name="Goeker M."/>
        </authorList>
    </citation>
    <scope>NUCLEOTIDE SEQUENCE [LARGE SCALE GENOMIC DNA]</scope>
    <source>
        <strain evidence="2 3">DSM 17974</strain>
    </source>
</reference>
<sequence>MMTPSGDGWGFLKGKMSAMALLDSARNMLLHAMGLQAGETLLIVSDGTRDAICRSLCQAGRDIGAESIIMEMEPREKNGAEPPAVVAAAMAAADVVVCPTLRSLTHTQARKRASEAGARVATMPGVTEDMFEHGPMSADFSAVAALTHKVADRLTRARVARIEKDGAVFTCSLAGRQGIASTGVYRHPGEAGNAPSGEAYLAPVEGTATGELVVDGSLAGIGLLKSPVRLTVREGLLVAAEGERADEWLMMLGDTPAARNVAELGIGTNDKARLTGVILEDEKALGTVHVAFGSNATFGGTVEAGVHLDVVMLAPTLYLDDEIVMQDGQLLV</sequence>
<dbReference type="InterPro" id="IPR058739">
    <property type="entry name" value="NicX"/>
</dbReference>
<name>A0A4R8LR70_9BACL</name>
<dbReference type="PANTHER" id="PTHR34448">
    <property type="entry name" value="AMINOPEPTIDASE"/>
    <property type="match status" value="1"/>
</dbReference>
<dbReference type="AlphaFoldDB" id="A0A4R8LR70"/>
<keyword evidence="2" id="KW-0645">Protease</keyword>
<evidence type="ECO:0000313" key="3">
    <source>
        <dbReference type="Proteomes" id="UP000294581"/>
    </source>
</evidence>
<organism evidence="2 3">
    <name type="scientific">Alicyclobacillus sacchari</name>
    <dbReference type="NCBI Taxonomy" id="392010"/>
    <lineage>
        <taxon>Bacteria</taxon>
        <taxon>Bacillati</taxon>
        <taxon>Bacillota</taxon>
        <taxon>Bacilli</taxon>
        <taxon>Bacillales</taxon>
        <taxon>Alicyclobacillaceae</taxon>
        <taxon>Alicyclobacillus</taxon>
    </lineage>
</organism>
<evidence type="ECO:0000313" key="2">
    <source>
        <dbReference type="EMBL" id="TDY50070.1"/>
    </source>
</evidence>
<dbReference type="EMBL" id="SORF01000003">
    <property type="protein sequence ID" value="TDY50070.1"/>
    <property type="molecule type" value="Genomic_DNA"/>
</dbReference>
<dbReference type="PANTHER" id="PTHR34448:SF1">
    <property type="entry name" value="BLL6088 PROTEIN"/>
    <property type="match status" value="1"/>
</dbReference>
<dbReference type="InterPro" id="IPR052170">
    <property type="entry name" value="M29_Exopeptidase"/>
</dbReference>